<gene>
    <name evidence="1" type="ORF">GMARGA_LOCUS15286</name>
</gene>
<comment type="caution">
    <text evidence="1">The sequence shown here is derived from an EMBL/GenBank/DDBJ whole genome shotgun (WGS) entry which is preliminary data.</text>
</comment>
<organism evidence="1 2">
    <name type="scientific">Gigaspora margarita</name>
    <dbReference type="NCBI Taxonomy" id="4874"/>
    <lineage>
        <taxon>Eukaryota</taxon>
        <taxon>Fungi</taxon>
        <taxon>Fungi incertae sedis</taxon>
        <taxon>Mucoromycota</taxon>
        <taxon>Glomeromycotina</taxon>
        <taxon>Glomeromycetes</taxon>
        <taxon>Diversisporales</taxon>
        <taxon>Gigasporaceae</taxon>
        <taxon>Gigaspora</taxon>
    </lineage>
</organism>
<keyword evidence="2" id="KW-1185">Reference proteome</keyword>
<name>A0ABN7V7U5_GIGMA</name>
<protein>
    <submittedName>
        <fullName evidence="1">38600_t:CDS:1</fullName>
    </submittedName>
</protein>
<reference evidence="1 2" key="1">
    <citation type="submission" date="2021-06" db="EMBL/GenBank/DDBJ databases">
        <authorList>
            <person name="Kallberg Y."/>
            <person name="Tangrot J."/>
            <person name="Rosling A."/>
        </authorList>
    </citation>
    <scope>NUCLEOTIDE SEQUENCE [LARGE SCALE GENOMIC DNA]</scope>
    <source>
        <strain evidence="1 2">120-4 pot B 10/14</strain>
    </source>
</reference>
<dbReference type="Proteomes" id="UP000789901">
    <property type="component" value="Unassembled WGS sequence"/>
</dbReference>
<feature type="non-terminal residue" evidence="1">
    <location>
        <position position="1"/>
    </location>
</feature>
<evidence type="ECO:0000313" key="1">
    <source>
        <dbReference type="EMBL" id="CAG8740049.1"/>
    </source>
</evidence>
<sequence>SLASTLLGFNITLEILLLLIRKFLLPPKLQVDAHLALCD</sequence>
<dbReference type="EMBL" id="CAJVQB010010460">
    <property type="protein sequence ID" value="CAG8740049.1"/>
    <property type="molecule type" value="Genomic_DNA"/>
</dbReference>
<evidence type="ECO:0000313" key="2">
    <source>
        <dbReference type="Proteomes" id="UP000789901"/>
    </source>
</evidence>
<proteinExistence type="predicted"/>
<accession>A0ABN7V7U5</accession>